<organism evidence="4 5">
    <name type="scientific">Salegentibacter chungangensis</name>
    <dbReference type="NCBI Taxonomy" id="1335724"/>
    <lineage>
        <taxon>Bacteria</taxon>
        <taxon>Pseudomonadati</taxon>
        <taxon>Bacteroidota</taxon>
        <taxon>Flavobacteriia</taxon>
        <taxon>Flavobacteriales</taxon>
        <taxon>Flavobacteriaceae</taxon>
        <taxon>Salegentibacter</taxon>
    </lineage>
</organism>
<feature type="region of interest" description="Disordered" evidence="2">
    <location>
        <begin position="661"/>
        <end position="681"/>
    </location>
</feature>
<evidence type="ECO:0000259" key="3">
    <source>
        <dbReference type="Pfam" id="PF18962"/>
    </source>
</evidence>
<sequence>NGGAMASDSCGDVTWSNDFDALSDLCGATGSATVTFTATDDCGNTSETSATFTIEDTTDPTIDTEAMDETVECDGEGNTAALNAWLANNGGAMASDSCGDVTWSNDFDALSDLCGATGSATVTFTATDDCGNTSETSATFTIEDTTDPTIDTEAMDETVECDGEGNMAALNAWLANNGGAMASDSCGDVTWSNDFDALSDLCGATGSATVIFTATDDCGNTSETSATFTIEDTTDPTIDTAAMDETVECDGEGNMEALQAWLDNNGGAMASDSCGDVTWSNDFDALSDLCGATGSATVIFTATDDCGNTSETSATFTIEDTTDPTIDTEAMDETVECDGEGNMEALQAWLDNNGGAMASDSCGDVTWSNDFDALSDLCGATGSATVTFTATDDCGNTSETSATFTIEDTVAPEIHLGDYPEFVCEEDVPASLMATYTDECSGEGDIYATPVLVGEDECSMTYEYTFTATDDCGNSAEEVVTIVREIELVGNCETIFGYDPDAGTCFSEYDFNRWGWTNHLTSEGSYTLDLYAGAGQCDISKGAFTGTATVNYQDGYVTVEYNLSDNYVLNEAHVYIGCDPVPTMKNGKETVAPGQYPFNPDLGGGVRNYTVGPVEVTGDDVYVIVHGVACEVLCECTDGGSIIDGNDGGQSFNGESYDCNEAEEETASSGNSGKNNRNALSSDFTPYPVPFRETLNIQYEFDYVSNVTIQIYDMKGQLLRTYKDKKVTRGDTTQLDIDFAMKANQVYIVRVNTGKEVFSKNVMSGNR</sequence>
<dbReference type="Gene3D" id="2.60.40.10">
    <property type="entry name" value="Immunoglobulins"/>
    <property type="match status" value="1"/>
</dbReference>
<dbReference type="InterPro" id="IPR013783">
    <property type="entry name" value="Ig-like_fold"/>
</dbReference>
<dbReference type="RefSeq" id="WP_380745562.1">
    <property type="nucleotide sequence ID" value="NZ_JBHTLI010000001.1"/>
</dbReference>
<name>A0ABW3NTB0_9FLAO</name>
<dbReference type="EMBL" id="JBHTLI010000001">
    <property type="protein sequence ID" value="MFD1096224.1"/>
    <property type="molecule type" value="Genomic_DNA"/>
</dbReference>
<accession>A0ABW3NTB0</accession>
<protein>
    <submittedName>
        <fullName evidence="4">T9SS type A sorting domain-containing protein</fullName>
    </submittedName>
</protein>
<feature type="domain" description="Secretion system C-terminal sorting" evidence="3">
    <location>
        <begin position="687"/>
        <end position="760"/>
    </location>
</feature>
<feature type="compositionally biased region" description="Polar residues" evidence="2">
    <location>
        <begin position="667"/>
        <end position="681"/>
    </location>
</feature>
<evidence type="ECO:0000313" key="4">
    <source>
        <dbReference type="EMBL" id="MFD1096224.1"/>
    </source>
</evidence>
<dbReference type="PANTHER" id="PTHR24273">
    <property type="entry name" value="FI04643P-RELATED"/>
    <property type="match status" value="1"/>
</dbReference>
<feature type="non-terminal residue" evidence="4">
    <location>
        <position position="1"/>
    </location>
</feature>
<dbReference type="Proteomes" id="UP001597131">
    <property type="component" value="Unassembled WGS sequence"/>
</dbReference>
<proteinExistence type="predicted"/>
<reference evidence="5" key="1">
    <citation type="journal article" date="2019" name="Int. J. Syst. Evol. Microbiol.">
        <title>The Global Catalogue of Microorganisms (GCM) 10K type strain sequencing project: providing services to taxonomists for standard genome sequencing and annotation.</title>
        <authorList>
            <consortium name="The Broad Institute Genomics Platform"/>
            <consortium name="The Broad Institute Genome Sequencing Center for Infectious Disease"/>
            <person name="Wu L."/>
            <person name="Ma J."/>
        </authorList>
    </citation>
    <scope>NUCLEOTIDE SEQUENCE [LARGE SCALE GENOMIC DNA]</scope>
    <source>
        <strain evidence="5">CCUG 64793</strain>
    </source>
</reference>
<keyword evidence="5" id="KW-1185">Reference proteome</keyword>
<keyword evidence="1" id="KW-0732">Signal</keyword>
<dbReference type="PANTHER" id="PTHR24273:SF32">
    <property type="entry name" value="HYALIN"/>
    <property type="match status" value="1"/>
</dbReference>
<evidence type="ECO:0000256" key="1">
    <source>
        <dbReference type="ARBA" id="ARBA00022729"/>
    </source>
</evidence>
<dbReference type="Pfam" id="PF18962">
    <property type="entry name" value="Por_Secre_tail"/>
    <property type="match status" value="1"/>
</dbReference>
<dbReference type="InterPro" id="IPR026444">
    <property type="entry name" value="Secre_tail"/>
</dbReference>
<comment type="caution">
    <text evidence="4">The sequence shown here is derived from an EMBL/GenBank/DDBJ whole genome shotgun (WGS) entry which is preliminary data.</text>
</comment>
<dbReference type="NCBIfam" id="TIGR04183">
    <property type="entry name" value="Por_Secre_tail"/>
    <property type="match status" value="1"/>
</dbReference>
<gene>
    <name evidence="4" type="ORF">ACFQ3Q_10730</name>
</gene>
<evidence type="ECO:0000256" key="2">
    <source>
        <dbReference type="SAM" id="MobiDB-lite"/>
    </source>
</evidence>
<evidence type="ECO:0000313" key="5">
    <source>
        <dbReference type="Proteomes" id="UP001597131"/>
    </source>
</evidence>